<dbReference type="InterPro" id="IPR011467">
    <property type="entry name" value="DUF1573"/>
</dbReference>
<reference evidence="2" key="1">
    <citation type="journal article" date="2019" name="Int. J. Syst. Evol. Microbiol.">
        <title>The Global Catalogue of Microorganisms (GCM) 10K type strain sequencing project: providing services to taxonomists for standard genome sequencing and annotation.</title>
        <authorList>
            <consortium name="The Broad Institute Genomics Platform"/>
            <consortium name="The Broad Institute Genome Sequencing Center for Infectious Disease"/>
            <person name="Wu L."/>
            <person name="Ma J."/>
        </authorList>
    </citation>
    <scope>NUCLEOTIDE SEQUENCE [LARGE SCALE GENOMIC DNA]</scope>
    <source>
        <strain evidence="2">JCM 17919</strain>
    </source>
</reference>
<proteinExistence type="predicted"/>
<dbReference type="Pfam" id="PF07610">
    <property type="entry name" value="DUF1573"/>
    <property type="match status" value="1"/>
</dbReference>
<comment type="caution">
    <text evidence="1">The sequence shown here is derived from an EMBL/GenBank/DDBJ whole genome shotgun (WGS) entry which is preliminary data.</text>
</comment>
<dbReference type="PANTHER" id="PTHR37833:SF1">
    <property type="entry name" value="SIGNAL PEPTIDE PROTEIN"/>
    <property type="match status" value="1"/>
</dbReference>
<protein>
    <recommendedName>
        <fullName evidence="3">DUF1573 domain-containing protein</fullName>
    </recommendedName>
</protein>
<evidence type="ECO:0000313" key="1">
    <source>
        <dbReference type="EMBL" id="GAA4327725.1"/>
    </source>
</evidence>
<dbReference type="RefSeq" id="WP_345255096.1">
    <property type="nucleotide sequence ID" value="NZ_BAABGY010000007.1"/>
</dbReference>
<dbReference type="PROSITE" id="PS51257">
    <property type="entry name" value="PROKAR_LIPOPROTEIN"/>
    <property type="match status" value="1"/>
</dbReference>
<gene>
    <name evidence="1" type="ORF">GCM10023184_17100</name>
</gene>
<dbReference type="InterPro" id="IPR013783">
    <property type="entry name" value="Ig-like_fold"/>
</dbReference>
<name>A0ABP8GNR7_9BACT</name>
<evidence type="ECO:0000313" key="2">
    <source>
        <dbReference type="Proteomes" id="UP001501725"/>
    </source>
</evidence>
<evidence type="ECO:0008006" key="3">
    <source>
        <dbReference type="Google" id="ProtNLM"/>
    </source>
</evidence>
<dbReference type="PANTHER" id="PTHR37833">
    <property type="entry name" value="LIPOPROTEIN-RELATED"/>
    <property type="match status" value="1"/>
</dbReference>
<dbReference type="Gene3D" id="2.60.40.10">
    <property type="entry name" value="Immunoglobulins"/>
    <property type="match status" value="1"/>
</dbReference>
<organism evidence="1 2">
    <name type="scientific">Flaviaesturariibacter amylovorans</name>
    <dbReference type="NCBI Taxonomy" id="1084520"/>
    <lineage>
        <taxon>Bacteria</taxon>
        <taxon>Pseudomonadati</taxon>
        <taxon>Bacteroidota</taxon>
        <taxon>Chitinophagia</taxon>
        <taxon>Chitinophagales</taxon>
        <taxon>Chitinophagaceae</taxon>
        <taxon>Flaviaestuariibacter</taxon>
    </lineage>
</organism>
<sequence>MKHLLTACTALVLFAACTSDDAKHNGAQKDSLATASVAPGADSANATTIQWLDSTYQDMGRVMEGGKVEVAFRFRNTGTKPLIIQSANATCGCTVAEKPNDPIAPGAEGRIVGTFNSEGRVGTNDKNITVIANTLPQLHDLRFKVEVAKNQ</sequence>
<dbReference type="Proteomes" id="UP001501725">
    <property type="component" value="Unassembled WGS sequence"/>
</dbReference>
<dbReference type="EMBL" id="BAABGY010000007">
    <property type="protein sequence ID" value="GAA4327725.1"/>
    <property type="molecule type" value="Genomic_DNA"/>
</dbReference>
<keyword evidence="2" id="KW-1185">Reference proteome</keyword>
<accession>A0ABP8GNR7</accession>